<dbReference type="KEGG" id="gah:GAH_01579"/>
<dbReference type="Gene3D" id="3.40.50.620">
    <property type="entry name" value="HUPs"/>
    <property type="match status" value="1"/>
</dbReference>
<evidence type="ECO:0000313" key="4">
    <source>
        <dbReference type="EMBL" id="AKG91133.1"/>
    </source>
</evidence>
<sequence length="382" mass="43834">MSLTATPVLDGSRIRSVDVELRYPSRQEGLTFFEGVESRPESLLPKDVRSLFYAVSFRSDRVVLSKDVLGSKPLYYNSDLQISSFKRFVPNHREVLPGEYVEVGYDGEIIRQEIFSVDDVFERMEFDEKEAEERIVSSLEKVRVKNACISFSGGVDSSFLTHFYDVPLISVTASKAEEERIRETARLLGREVEILRFDEEVVRKVLVDVVRAIENTNPLQVSIAVPIYLAMSHAKRMGFDEIIFGQGADELFGGYKRYENMIGKNLERAIEEDVRNLGVNNLVRDHKLSYVNEIRLIAPYLHFDVIETALSIPPSLKVYRGEGGVVRKYFLREVASRYIPREVAYRGKKAIQYSTNTYKILERIAKSSGESLQDFLKGLRWR</sequence>
<dbReference type="STRING" id="113653.GAH_01579"/>
<dbReference type="OrthoDB" id="8692at2157"/>
<reference evidence="4 5" key="1">
    <citation type="submission" date="2015-04" db="EMBL/GenBank/DDBJ databases">
        <title>The complete genome sequence of the hyperthermophilic, obligate iron-reducing archaeon Geoglobus ahangari strain 234T.</title>
        <authorList>
            <person name="Manzella M.P."/>
            <person name="Holmes D.E."/>
            <person name="Rocheleau J.M."/>
            <person name="Chung A."/>
            <person name="Reguera G."/>
            <person name="Kashefi K."/>
        </authorList>
    </citation>
    <scope>NUCLEOTIDE SEQUENCE [LARGE SCALE GENOMIC DNA]</scope>
    <source>
        <strain evidence="4 5">234</strain>
    </source>
</reference>
<keyword evidence="1" id="KW-0547">Nucleotide-binding</keyword>
<evidence type="ECO:0000256" key="2">
    <source>
        <dbReference type="ARBA" id="ARBA00022840"/>
    </source>
</evidence>
<feature type="domain" description="Asparagine synthetase" evidence="3">
    <location>
        <begin position="265"/>
        <end position="358"/>
    </location>
</feature>
<gene>
    <name evidence="4" type="ORF">GAH_01579</name>
</gene>
<dbReference type="Proteomes" id="UP000034723">
    <property type="component" value="Chromosome"/>
</dbReference>
<dbReference type="EMBL" id="CP011267">
    <property type="protein sequence ID" value="AKG91133.1"/>
    <property type="molecule type" value="Genomic_DNA"/>
</dbReference>
<dbReference type="GeneID" id="24804147"/>
<dbReference type="GO" id="GO:0005524">
    <property type="term" value="F:ATP binding"/>
    <property type="evidence" value="ECO:0007669"/>
    <property type="project" value="UniProtKB-KW"/>
</dbReference>
<dbReference type="InterPro" id="IPR050795">
    <property type="entry name" value="Asn_Synthetase"/>
</dbReference>
<dbReference type="FunCoup" id="A0A0F7ICY5">
    <property type="interactions" value="162"/>
</dbReference>
<dbReference type="HOGENOM" id="CLU_014658_4_0_2"/>
<dbReference type="CDD" id="cd01991">
    <property type="entry name" value="Asn_synthase_B_C"/>
    <property type="match status" value="1"/>
</dbReference>
<feature type="domain" description="Asparagine synthetase" evidence="3">
    <location>
        <begin position="148"/>
        <end position="260"/>
    </location>
</feature>
<dbReference type="SUPFAM" id="SSF52402">
    <property type="entry name" value="Adenine nucleotide alpha hydrolases-like"/>
    <property type="match status" value="1"/>
</dbReference>
<dbReference type="InterPro" id="IPR001962">
    <property type="entry name" value="Asn_synthase"/>
</dbReference>
<dbReference type="InParanoid" id="A0A0F7ICY5"/>
<accession>A0A0F7ICY5</accession>
<proteinExistence type="predicted"/>
<keyword evidence="2" id="KW-0067">ATP-binding</keyword>
<evidence type="ECO:0000259" key="3">
    <source>
        <dbReference type="Pfam" id="PF00733"/>
    </source>
</evidence>
<dbReference type="RefSeq" id="WP_048095945.1">
    <property type="nucleotide sequence ID" value="NZ_CP011267.1"/>
</dbReference>
<dbReference type="Pfam" id="PF00733">
    <property type="entry name" value="Asn_synthase"/>
    <property type="match status" value="2"/>
</dbReference>
<keyword evidence="5" id="KW-1185">Reference proteome</keyword>
<dbReference type="InterPro" id="IPR014729">
    <property type="entry name" value="Rossmann-like_a/b/a_fold"/>
</dbReference>
<evidence type="ECO:0000256" key="1">
    <source>
        <dbReference type="ARBA" id="ARBA00022741"/>
    </source>
</evidence>
<dbReference type="GO" id="GO:0006529">
    <property type="term" value="P:asparagine biosynthetic process"/>
    <property type="evidence" value="ECO:0007669"/>
    <property type="project" value="InterPro"/>
</dbReference>
<organism evidence="4 5">
    <name type="scientific">Geoglobus ahangari</name>
    <dbReference type="NCBI Taxonomy" id="113653"/>
    <lineage>
        <taxon>Archaea</taxon>
        <taxon>Methanobacteriati</taxon>
        <taxon>Methanobacteriota</taxon>
        <taxon>Archaeoglobi</taxon>
        <taxon>Archaeoglobales</taxon>
        <taxon>Archaeoglobaceae</taxon>
        <taxon>Geoglobus</taxon>
    </lineage>
</organism>
<dbReference type="GO" id="GO:0005829">
    <property type="term" value="C:cytosol"/>
    <property type="evidence" value="ECO:0007669"/>
    <property type="project" value="TreeGrafter"/>
</dbReference>
<protein>
    <submittedName>
        <fullName evidence="4">Asparagine synthase</fullName>
        <ecNumber evidence="4">6.3.5.4</ecNumber>
    </submittedName>
</protein>
<dbReference type="GO" id="GO:0004066">
    <property type="term" value="F:asparagine synthase (glutamine-hydrolyzing) activity"/>
    <property type="evidence" value="ECO:0007669"/>
    <property type="project" value="UniProtKB-EC"/>
</dbReference>
<name>A0A0F7ICY5_9EURY</name>
<dbReference type="PANTHER" id="PTHR11772">
    <property type="entry name" value="ASPARAGINE SYNTHETASE"/>
    <property type="match status" value="1"/>
</dbReference>
<dbReference type="PANTHER" id="PTHR11772:SF2">
    <property type="entry name" value="ASPARAGINE SYNTHETASE [GLUTAMINE-HYDROLYZING]"/>
    <property type="match status" value="1"/>
</dbReference>
<dbReference type="EC" id="6.3.5.4" evidence="4"/>
<dbReference type="PATRIC" id="fig|113653.22.peg.1557"/>
<evidence type="ECO:0000313" key="5">
    <source>
        <dbReference type="Proteomes" id="UP000034723"/>
    </source>
</evidence>
<keyword evidence="4" id="KW-0436">Ligase</keyword>
<dbReference type="AlphaFoldDB" id="A0A0F7ICY5"/>